<evidence type="ECO:0000256" key="4">
    <source>
        <dbReference type="ARBA" id="ARBA00022989"/>
    </source>
</evidence>
<dbReference type="GO" id="GO:0004930">
    <property type="term" value="F:G protein-coupled receptor activity"/>
    <property type="evidence" value="ECO:0007669"/>
    <property type="project" value="UniProtKB-KW"/>
</dbReference>
<protein>
    <recommendedName>
        <fullName evidence="10">G-protein coupled receptors family 1 profile domain-containing protein</fullName>
    </recommendedName>
</protein>
<dbReference type="EnsemblMetazoa" id="XM_038215236.1">
    <property type="protein sequence ID" value="XP_038071164.1"/>
    <property type="gene ID" value="LOC119740038"/>
</dbReference>
<dbReference type="SUPFAM" id="SSF81321">
    <property type="entry name" value="Family A G protein-coupled receptor-like"/>
    <property type="match status" value="1"/>
</dbReference>
<dbReference type="Pfam" id="PF00001">
    <property type="entry name" value="7tm_1"/>
    <property type="match status" value="1"/>
</dbReference>
<evidence type="ECO:0000256" key="3">
    <source>
        <dbReference type="ARBA" id="ARBA00022692"/>
    </source>
</evidence>
<keyword evidence="12" id="KW-1185">Reference proteome</keyword>
<dbReference type="InterPro" id="IPR017452">
    <property type="entry name" value="GPCR_Rhodpsn_7TM"/>
</dbReference>
<dbReference type="Gene3D" id="1.20.1070.10">
    <property type="entry name" value="Rhodopsin 7-helix transmembrane proteins"/>
    <property type="match status" value="1"/>
</dbReference>
<organism evidence="11 12">
    <name type="scientific">Patiria miniata</name>
    <name type="common">Bat star</name>
    <name type="synonym">Asterina miniata</name>
    <dbReference type="NCBI Taxonomy" id="46514"/>
    <lineage>
        <taxon>Eukaryota</taxon>
        <taxon>Metazoa</taxon>
        <taxon>Echinodermata</taxon>
        <taxon>Eleutherozoa</taxon>
        <taxon>Asterozoa</taxon>
        <taxon>Asteroidea</taxon>
        <taxon>Valvatacea</taxon>
        <taxon>Valvatida</taxon>
        <taxon>Asterinidae</taxon>
        <taxon>Patiria</taxon>
    </lineage>
</organism>
<keyword evidence="4 9" id="KW-1133">Transmembrane helix</keyword>
<evidence type="ECO:0000256" key="8">
    <source>
        <dbReference type="ARBA" id="ARBA00023224"/>
    </source>
</evidence>
<feature type="transmembrane region" description="Helical" evidence="9">
    <location>
        <begin position="293"/>
        <end position="316"/>
    </location>
</feature>
<feature type="transmembrane region" description="Helical" evidence="9">
    <location>
        <begin position="190"/>
        <end position="210"/>
    </location>
</feature>
<feature type="transmembrane region" description="Helical" evidence="9">
    <location>
        <begin position="60"/>
        <end position="83"/>
    </location>
</feature>
<dbReference type="GO" id="GO:0005886">
    <property type="term" value="C:plasma membrane"/>
    <property type="evidence" value="ECO:0007669"/>
    <property type="project" value="UniProtKB-SubCell"/>
</dbReference>
<evidence type="ECO:0000259" key="10">
    <source>
        <dbReference type="PROSITE" id="PS50262"/>
    </source>
</evidence>
<feature type="transmembrane region" description="Helical" evidence="9">
    <location>
        <begin position="140"/>
        <end position="160"/>
    </location>
</feature>
<feature type="transmembrane region" description="Helical" evidence="9">
    <location>
        <begin position="322"/>
        <end position="344"/>
    </location>
</feature>
<dbReference type="GeneID" id="119740038"/>
<dbReference type="PANTHER" id="PTHR24228:SF72">
    <property type="entry name" value="G-PROTEIN COUPLED RECEPTORS FAMILY 1 PROFILE DOMAIN-CONTAINING PROTEIN"/>
    <property type="match status" value="1"/>
</dbReference>
<dbReference type="InterPro" id="IPR000276">
    <property type="entry name" value="GPCR_Rhodpsn"/>
</dbReference>
<dbReference type="RefSeq" id="XP_038071164.1">
    <property type="nucleotide sequence ID" value="XM_038215236.1"/>
</dbReference>
<dbReference type="Proteomes" id="UP000887568">
    <property type="component" value="Unplaced"/>
</dbReference>
<feature type="domain" description="G-protein coupled receptors family 1 profile" evidence="10">
    <location>
        <begin position="39"/>
        <end position="342"/>
    </location>
</feature>
<evidence type="ECO:0000256" key="5">
    <source>
        <dbReference type="ARBA" id="ARBA00023040"/>
    </source>
</evidence>
<dbReference type="OrthoDB" id="10044919at2759"/>
<feature type="transmembrane region" description="Helical" evidence="9">
    <location>
        <begin position="98"/>
        <end position="120"/>
    </location>
</feature>
<dbReference type="PANTHER" id="PTHR24228">
    <property type="entry name" value="B2 BRADYKININ RECEPTOR/ANGIOTENSIN II RECEPTOR"/>
    <property type="match status" value="1"/>
</dbReference>
<sequence length="380" mass="41939">MSNVPSLEGGSAVSVFDSFAEKQLLAALFGLMFFIGVLGNSSVLLAVVLSRKPRSATNVFVVNLAVADLITCLSLPIMVLALLSDSREKLLVPDNLCALQGFVLIVCIGCSLNNIATIAFYRALITRRRRPIWLFNRRGLATIVATTWLIPLVVGLLPIISEFGSYEYDDKLSTCSYKGSATFSRIMSAAYYPVQLIVTFTSYALVFYTVRQHVRRVNDAPGQPIALVGGAMRLPLRPFAPMRPHQLAIQVTTSSSQEQVLATNQLQSNHPPSIARQPAPARRQLRRKIDVNLTLFLVVIFYIICVSPFLVLVLLLEDNSQKIVPFLGALIVSNSCINPVIYTARHPDFKAVIRCILLCKLSKIPMQSAFLRGLLSFRGR</sequence>
<evidence type="ECO:0000256" key="2">
    <source>
        <dbReference type="ARBA" id="ARBA00022475"/>
    </source>
</evidence>
<keyword evidence="7" id="KW-0675">Receptor</keyword>
<comment type="subcellular location">
    <subcellularLocation>
        <location evidence="1">Cell membrane</location>
        <topology evidence="1">Multi-pass membrane protein</topology>
    </subcellularLocation>
</comment>
<accession>A0A914B5E2</accession>
<feature type="transmembrane region" description="Helical" evidence="9">
    <location>
        <begin position="24"/>
        <end position="48"/>
    </location>
</feature>
<evidence type="ECO:0000313" key="12">
    <source>
        <dbReference type="Proteomes" id="UP000887568"/>
    </source>
</evidence>
<evidence type="ECO:0000256" key="9">
    <source>
        <dbReference type="SAM" id="Phobius"/>
    </source>
</evidence>
<proteinExistence type="predicted"/>
<keyword evidence="2" id="KW-1003">Cell membrane</keyword>
<evidence type="ECO:0000256" key="1">
    <source>
        <dbReference type="ARBA" id="ARBA00004651"/>
    </source>
</evidence>
<keyword evidence="6 9" id="KW-0472">Membrane</keyword>
<keyword evidence="3 9" id="KW-0812">Transmembrane</keyword>
<keyword evidence="5" id="KW-0297">G-protein coupled receptor</keyword>
<evidence type="ECO:0000313" key="11">
    <source>
        <dbReference type="EnsemblMetazoa" id="XP_038071164.1"/>
    </source>
</evidence>
<keyword evidence="8" id="KW-0807">Transducer</keyword>
<dbReference type="CDD" id="cd00637">
    <property type="entry name" value="7tm_classA_rhodopsin-like"/>
    <property type="match status" value="1"/>
</dbReference>
<evidence type="ECO:0000256" key="6">
    <source>
        <dbReference type="ARBA" id="ARBA00023136"/>
    </source>
</evidence>
<dbReference type="PROSITE" id="PS50262">
    <property type="entry name" value="G_PROTEIN_RECEP_F1_2"/>
    <property type="match status" value="1"/>
</dbReference>
<name>A0A914B5E2_PATMI</name>
<evidence type="ECO:0000256" key="7">
    <source>
        <dbReference type="ARBA" id="ARBA00023170"/>
    </source>
</evidence>
<dbReference type="AlphaFoldDB" id="A0A914B5E2"/>
<reference evidence="11" key="1">
    <citation type="submission" date="2022-11" db="UniProtKB">
        <authorList>
            <consortium name="EnsemblMetazoa"/>
        </authorList>
    </citation>
    <scope>IDENTIFICATION</scope>
</reference>
<dbReference type="PRINTS" id="PR00237">
    <property type="entry name" value="GPCRRHODOPSN"/>
</dbReference>